<dbReference type="AlphaFoldDB" id="E3Q9Z2"/>
<evidence type="ECO:0000313" key="5">
    <source>
        <dbReference type="EMBL" id="EFQ27680.1"/>
    </source>
</evidence>
<dbReference type="Proteomes" id="UP000008782">
    <property type="component" value="Unassembled WGS sequence"/>
</dbReference>
<evidence type="ECO:0000256" key="2">
    <source>
        <dbReference type="ARBA" id="ARBA00022840"/>
    </source>
</evidence>
<dbReference type="SUPFAM" id="SSF52540">
    <property type="entry name" value="P-loop containing nucleoside triphosphate hydrolases"/>
    <property type="match status" value="2"/>
</dbReference>
<sequence length="766" mass="83865">MAKTIDGKVRPLAPFDKTLEKATLKGASRIYVNRDALIQLTGSIDNGRRCIVTRTAAQDATKSAAELRREAALWTLSDKNISPNIILMSEAYREACGFDLGDHVTITMCEKSAVPDAETVNVLPMTTSEREKADISAWEGAWIGVIRFYLARAEQVFPGMKFECVASGVKQTFRITTVDGQTDNVARYVVSTVTRIVLGEGEEPVQEVVRDVKRLVVSNIPGLHAEEQKLRSFFRGFNTNLVYKGQQKSCGIVIHGGRGTGKSYILSRIAATGWGRVFRIEENDKSSTVEEVFKQARTMQPSIVLIDGLQALIGKDRANSTAIIQRLGQQLDQLAEDALKNGTLPKVVVVATCLDYMTDVPPELQKRTRFERNIALSIPNAEGRLEILKSFDIPIQPEIKDAMLDKLAQQTHAFNASDLDRLIENSMMISAERLDPDEAGYDEETMGTPYLSREDLEQALRSTRPTAMHDVNLKPPTIHWQDVGGQESLKSALRNMITLTTTNDPGVQKLILTPPKGLLLYGPPGCSKTLSAQAMATESGFNFFAVKGAELLNMYVGESERAVRQLFERARAASPSIIFFDEIDSIGGQRAGGAGGGGGAAAAKSQGSVNMLTTLLTEMDGFEALSGVLILAATNRPEAMDPALLRPGRFDRIVYVGPPDAAGREAVFNLYLRKLPLAPDIDVAELSRLSEGFSGAEIKQIVNVATEPALSKALNRTTAGKEGEQARVCMEDIVQAIQLVPKGITRQMLDGYDKWSKQFMKHQNQK</sequence>
<dbReference type="PROSITE" id="PS00674">
    <property type="entry name" value="AAA"/>
    <property type="match status" value="1"/>
</dbReference>
<dbReference type="InterPro" id="IPR003593">
    <property type="entry name" value="AAA+_ATPase"/>
</dbReference>
<evidence type="ECO:0000313" key="6">
    <source>
        <dbReference type="Proteomes" id="UP000008782"/>
    </source>
</evidence>
<evidence type="ECO:0000256" key="1">
    <source>
        <dbReference type="ARBA" id="ARBA00022741"/>
    </source>
</evidence>
<dbReference type="EMBL" id="GG697338">
    <property type="protein sequence ID" value="EFQ27680.1"/>
    <property type="molecule type" value="Genomic_DNA"/>
</dbReference>
<dbReference type="RefSeq" id="XP_008091700.1">
    <property type="nucleotide sequence ID" value="XM_008093509.1"/>
</dbReference>
<dbReference type="PANTHER" id="PTHR23077">
    <property type="entry name" value="AAA-FAMILY ATPASE"/>
    <property type="match status" value="1"/>
</dbReference>
<dbReference type="Pfam" id="PF00004">
    <property type="entry name" value="AAA"/>
    <property type="match status" value="2"/>
</dbReference>
<proteinExistence type="predicted"/>
<dbReference type="Gene3D" id="3.40.50.300">
    <property type="entry name" value="P-loop containing nucleotide triphosphate hydrolases"/>
    <property type="match status" value="2"/>
</dbReference>
<dbReference type="Gene3D" id="1.10.8.60">
    <property type="match status" value="2"/>
</dbReference>
<gene>
    <name evidence="5" type="ORF">GLRG_02824</name>
</gene>
<dbReference type="eggNOG" id="KOG0730">
    <property type="taxonomic scope" value="Eukaryota"/>
</dbReference>
<feature type="domain" description="AAA+ ATPase" evidence="4">
    <location>
        <begin position="248"/>
        <end position="380"/>
    </location>
</feature>
<dbReference type="VEuPathDB" id="FungiDB:GLRG_02824"/>
<reference evidence="6" key="1">
    <citation type="journal article" date="2012" name="Nat. Genet.">
        <title>Lifestyle transitions in plant pathogenic Colletotrichum fungi deciphered by genome and transcriptome analyses.</title>
        <authorList>
            <person name="O'Connell R.J."/>
            <person name="Thon M.R."/>
            <person name="Hacquard S."/>
            <person name="Amyotte S.G."/>
            <person name="Kleemann J."/>
            <person name="Torres M.F."/>
            <person name="Damm U."/>
            <person name="Buiate E.A."/>
            <person name="Epstein L."/>
            <person name="Alkan N."/>
            <person name="Altmueller J."/>
            <person name="Alvarado-Balderrama L."/>
            <person name="Bauser C.A."/>
            <person name="Becker C."/>
            <person name="Birren B.W."/>
            <person name="Chen Z."/>
            <person name="Choi J."/>
            <person name="Crouch J.A."/>
            <person name="Duvick J.P."/>
            <person name="Farman M.A."/>
            <person name="Gan P."/>
            <person name="Heiman D."/>
            <person name="Henrissat B."/>
            <person name="Howard R.J."/>
            <person name="Kabbage M."/>
            <person name="Koch C."/>
            <person name="Kracher B."/>
            <person name="Kubo Y."/>
            <person name="Law A.D."/>
            <person name="Lebrun M.-H."/>
            <person name="Lee Y.-H."/>
            <person name="Miyara I."/>
            <person name="Moore N."/>
            <person name="Neumann U."/>
            <person name="Nordstroem K."/>
            <person name="Panaccione D.G."/>
            <person name="Panstruga R."/>
            <person name="Place M."/>
            <person name="Proctor R.H."/>
            <person name="Prusky D."/>
            <person name="Rech G."/>
            <person name="Reinhardt R."/>
            <person name="Rollins J.A."/>
            <person name="Rounsley S."/>
            <person name="Schardl C.L."/>
            <person name="Schwartz D.C."/>
            <person name="Shenoy N."/>
            <person name="Shirasu K."/>
            <person name="Sikhakolli U.R."/>
            <person name="Stueber K."/>
            <person name="Sukno S.A."/>
            <person name="Sweigard J.A."/>
            <person name="Takano Y."/>
            <person name="Takahara H."/>
            <person name="Trail F."/>
            <person name="van der Does H.C."/>
            <person name="Voll L.M."/>
            <person name="Will I."/>
            <person name="Young S."/>
            <person name="Zeng Q."/>
            <person name="Zhang J."/>
            <person name="Zhou S."/>
            <person name="Dickman M.B."/>
            <person name="Schulze-Lefert P."/>
            <person name="Ver Loren van Themaat E."/>
            <person name="Ma L.-J."/>
            <person name="Vaillancourt L.J."/>
        </authorList>
    </citation>
    <scope>NUCLEOTIDE SEQUENCE [LARGE SCALE GENOMIC DNA]</scope>
    <source>
        <strain evidence="6">M1.001 / M2 / FGSC 10212</strain>
    </source>
</reference>
<feature type="domain" description="AAA+ ATPase" evidence="4">
    <location>
        <begin position="514"/>
        <end position="660"/>
    </location>
</feature>
<dbReference type="SMART" id="SM00382">
    <property type="entry name" value="AAA"/>
    <property type="match status" value="2"/>
</dbReference>
<keyword evidence="6" id="KW-1185">Reference proteome</keyword>
<protein>
    <submittedName>
        <fullName evidence="5">ATPase</fullName>
    </submittedName>
</protein>
<dbReference type="GO" id="GO:0005524">
    <property type="term" value="F:ATP binding"/>
    <property type="evidence" value="ECO:0007669"/>
    <property type="project" value="UniProtKB-KW"/>
</dbReference>
<dbReference type="InterPro" id="IPR003960">
    <property type="entry name" value="ATPase_AAA_CS"/>
</dbReference>
<dbReference type="InterPro" id="IPR050168">
    <property type="entry name" value="AAA_ATPase_domain"/>
</dbReference>
<dbReference type="InterPro" id="IPR003959">
    <property type="entry name" value="ATPase_AAA_core"/>
</dbReference>
<organism evidence="6">
    <name type="scientific">Colletotrichum graminicola (strain M1.001 / M2 / FGSC 10212)</name>
    <name type="common">Maize anthracnose fungus</name>
    <name type="synonym">Glomerella graminicola</name>
    <dbReference type="NCBI Taxonomy" id="645133"/>
    <lineage>
        <taxon>Eukaryota</taxon>
        <taxon>Fungi</taxon>
        <taxon>Dikarya</taxon>
        <taxon>Ascomycota</taxon>
        <taxon>Pezizomycotina</taxon>
        <taxon>Sordariomycetes</taxon>
        <taxon>Hypocreomycetidae</taxon>
        <taxon>Glomerellales</taxon>
        <taxon>Glomerellaceae</taxon>
        <taxon>Colletotrichum</taxon>
        <taxon>Colletotrichum graminicola species complex</taxon>
    </lineage>
</organism>
<name>E3Q9Z2_COLGM</name>
<keyword evidence="2" id="KW-0067">ATP-binding</keyword>
<dbReference type="HOGENOM" id="CLU_000688_12_3_1"/>
<dbReference type="STRING" id="645133.E3Q9Z2"/>
<dbReference type="GO" id="GO:0016887">
    <property type="term" value="F:ATP hydrolysis activity"/>
    <property type="evidence" value="ECO:0007669"/>
    <property type="project" value="InterPro"/>
</dbReference>
<keyword evidence="3" id="KW-0175">Coiled coil</keyword>
<dbReference type="OrthoDB" id="27435at2759"/>
<accession>E3Q9Z2</accession>
<dbReference type="PANTHER" id="PTHR23077:SF27">
    <property type="entry name" value="ATPASE FAMILY GENE 2 PROTEIN HOMOLOG A"/>
    <property type="match status" value="1"/>
</dbReference>
<dbReference type="InterPro" id="IPR027417">
    <property type="entry name" value="P-loop_NTPase"/>
</dbReference>
<evidence type="ECO:0000256" key="3">
    <source>
        <dbReference type="ARBA" id="ARBA00023054"/>
    </source>
</evidence>
<dbReference type="GeneID" id="24408189"/>
<dbReference type="FunFam" id="3.40.50.300:FF:001025">
    <property type="entry name" value="ATPase family, AAA domain-containing 2B"/>
    <property type="match status" value="1"/>
</dbReference>
<keyword evidence="1" id="KW-0547">Nucleotide-binding</keyword>
<evidence type="ECO:0000259" key="4">
    <source>
        <dbReference type="SMART" id="SM00382"/>
    </source>
</evidence>
<dbReference type="GO" id="GO:0005737">
    <property type="term" value="C:cytoplasm"/>
    <property type="evidence" value="ECO:0007669"/>
    <property type="project" value="TreeGrafter"/>
</dbReference>